<organism evidence="1 2">
    <name type="scientific">Tagetes erecta</name>
    <name type="common">African marigold</name>
    <dbReference type="NCBI Taxonomy" id="13708"/>
    <lineage>
        <taxon>Eukaryota</taxon>
        <taxon>Viridiplantae</taxon>
        <taxon>Streptophyta</taxon>
        <taxon>Embryophyta</taxon>
        <taxon>Tracheophyta</taxon>
        <taxon>Spermatophyta</taxon>
        <taxon>Magnoliopsida</taxon>
        <taxon>eudicotyledons</taxon>
        <taxon>Gunneridae</taxon>
        <taxon>Pentapetalae</taxon>
        <taxon>asterids</taxon>
        <taxon>campanulids</taxon>
        <taxon>Asterales</taxon>
        <taxon>Asteraceae</taxon>
        <taxon>Asteroideae</taxon>
        <taxon>Heliantheae alliance</taxon>
        <taxon>Tageteae</taxon>
        <taxon>Tagetes</taxon>
    </lineage>
</organism>
<accession>A0AAD8JN99</accession>
<keyword evidence="2" id="KW-1185">Reference proteome</keyword>
<sequence>MTRTPVATTVTGIRGAEQVKLGKLMGKTQKTTTVAVLTRALVTLLRVKVGEVSQVQVLDQAVTKEEENLLLAEQLDSRGYKFDEVMDWSKDEKKLNELSFNIPLNNMLQRSADEYTVSLSEDELTCNFAQ</sequence>
<evidence type="ECO:0000313" key="2">
    <source>
        <dbReference type="Proteomes" id="UP001229421"/>
    </source>
</evidence>
<dbReference type="EMBL" id="JAUHHV010000011">
    <property type="protein sequence ID" value="KAK1407664.1"/>
    <property type="molecule type" value="Genomic_DNA"/>
</dbReference>
<comment type="caution">
    <text evidence="1">The sequence shown here is derived from an EMBL/GenBank/DDBJ whole genome shotgun (WGS) entry which is preliminary data.</text>
</comment>
<name>A0AAD8JN99_TARER</name>
<dbReference type="AlphaFoldDB" id="A0AAD8JN99"/>
<proteinExistence type="predicted"/>
<protein>
    <submittedName>
        <fullName evidence="1">Uncharacterized protein</fullName>
    </submittedName>
</protein>
<reference evidence="1" key="1">
    <citation type="journal article" date="2023" name="bioRxiv">
        <title>Improved chromosome-level genome assembly for marigold (Tagetes erecta).</title>
        <authorList>
            <person name="Jiang F."/>
            <person name="Yuan L."/>
            <person name="Wang S."/>
            <person name="Wang H."/>
            <person name="Xu D."/>
            <person name="Wang A."/>
            <person name="Fan W."/>
        </authorList>
    </citation>
    <scope>NUCLEOTIDE SEQUENCE</scope>
    <source>
        <strain evidence="1">WSJ</strain>
        <tissue evidence="1">Leaf</tissue>
    </source>
</reference>
<dbReference type="Proteomes" id="UP001229421">
    <property type="component" value="Unassembled WGS sequence"/>
</dbReference>
<evidence type="ECO:0000313" key="1">
    <source>
        <dbReference type="EMBL" id="KAK1407664.1"/>
    </source>
</evidence>
<gene>
    <name evidence="1" type="ORF">QVD17_39285</name>
</gene>